<name>A0A5A8EA59_CAFRO</name>
<evidence type="ECO:0000313" key="2">
    <source>
        <dbReference type="Proteomes" id="UP000322899"/>
    </source>
</evidence>
<organism evidence="1 2">
    <name type="scientific">Cafeteria roenbergensis</name>
    <name type="common">Marine flagellate</name>
    <dbReference type="NCBI Taxonomy" id="33653"/>
    <lineage>
        <taxon>Eukaryota</taxon>
        <taxon>Sar</taxon>
        <taxon>Stramenopiles</taxon>
        <taxon>Bigyra</taxon>
        <taxon>Opalozoa</taxon>
        <taxon>Bicosoecida</taxon>
        <taxon>Cafeteriaceae</taxon>
        <taxon>Cafeteria</taxon>
    </lineage>
</organism>
<accession>A0A5A8EA59</accession>
<proteinExistence type="predicted"/>
<dbReference type="OrthoDB" id="10025672at2759"/>
<gene>
    <name evidence="1" type="ORF">FNF27_04379</name>
</gene>
<comment type="caution">
    <text evidence="1">The sequence shown here is derived from an EMBL/GenBank/DDBJ whole genome shotgun (WGS) entry which is preliminary data.</text>
</comment>
<dbReference type="AlphaFoldDB" id="A0A5A8EA59"/>
<sequence>MSLLVAAEGHVNLNVITVKVERAGRELLQDAVVHVNELCERPPVRLELDWVYEENHVPEKNAMYGYDAADAMLSRILKETRNQRDAGGWLLVTNGDNLYSAAFFEAVKQHMNGPAAVIAARFLTRYAIHTEFGVYPNVPVTPAPRVGSIDLGCYVSRMSRIRELGVKFVNNAALQLCFKYTLARGAGVKQLYVASTTRECTNDNYRR</sequence>
<dbReference type="Proteomes" id="UP000322899">
    <property type="component" value="Unassembled WGS sequence"/>
</dbReference>
<reference evidence="1 2" key="1">
    <citation type="submission" date="2019-07" db="EMBL/GenBank/DDBJ databases">
        <title>Genomes of Cafeteria roenbergensis.</title>
        <authorList>
            <person name="Fischer M.G."/>
            <person name="Hackl T."/>
            <person name="Roman M."/>
        </authorList>
    </citation>
    <scope>NUCLEOTIDE SEQUENCE [LARGE SCALE GENOMIC DNA]</scope>
    <source>
        <strain evidence="1 2">E4-10P</strain>
    </source>
</reference>
<dbReference type="EMBL" id="VLTO01000025">
    <property type="protein sequence ID" value="KAA0174158.1"/>
    <property type="molecule type" value="Genomic_DNA"/>
</dbReference>
<evidence type="ECO:0000313" key="1">
    <source>
        <dbReference type="EMBL" id="KAA0174158.1"/>
    </source>
</evidence>
<protein>
    <submittedName>
        <fullName evidence="1">Uncharacterized protein</fullName>
    </submittedName>
</protein>